<evidence type="ECO:0000313" key="4">
    <source>
        <dbReference type="Proteomes" id="UP000245778"/>
    </source>
</evidence>
<dbReference type="Proteomes" id="UP000064844">
    <property type="component" value="Chromosome"/>
</dbReference>
<dbReference type="STRING" id="1297617.IB211_02029"/>
<evidence type="ECO:0000313" key="3">
    <source>
        <dbReference type="Proteomes" id="UP000064844"/>
    </source>
</evidence>
<reference evidence="3" key="2">
    <citation type="submission" date="2015-04" db="EMBL/GenBank/DDBJ databases">
        <title>A butyrogenic pathway from the amino acid lysine in a human gut commensal.</title>
        <authorList>
            <person name="de Vos W.M."/>
            <person name="Bui N.T.P."/>
            <person name="Plugge C.M."/>
            <person name="Ritari J."/>
        </authorList>
    </citation>
    <scope>NUCLEOTIDE SEQUENCE [LARGE SCALE GENOMIC DNA]</scope>
    <source>
        <strain evidence="3">AF211</strain>
    </source>
</reference>
<sequence>MAKQQQPGNVLNSPQAAKLLKDKAAVESLVKSPDTQALMTMLNQGGGLKAAAEAAMKGDASQLQGLLNRLMQDPNGAKVVERINKSVPK</sequence>
<dbReference type="KEGG" id="ibu:IB211_02029"/>
<evidence type="ECO:0000313" key="2">
    <source>
        <dbReference type="EMBL" id="PVY58542.1"/>
    </source>
</evidence>
<dbReference type="EMBL" id="CP011307">
    <property type="protein sequence ID" value="ALP94420.1"/>
    <property type="molecule type" value="Genomic_DNA"/>
</dbReference>
<evidence type="ECO:0000313" key="1">
    <source>
        <dbReference type="EMBL" id="ALP94420.1"/>
    </source>
</evidence>
<gene>
    <name evidence="2" type="ORF">C7373_104137</name>
    <name evidence="1" type="ORF">IB211_02029</name>
</gene>
<reference evidence="2 4" key="3">
    <citation type="submission" date="2018-04" db="EMBL/GenBank/DDBJ databases">
        <title>Genomic Encyclopedia of Type Strains, Phase IV (KMG-IV): sequencing the most valuable type-strain genomes for metagenomic binning, comparative biology and taxonomic classification.</title>
        <authorList>
            <person name="Goeker M."/>
        </authorList>
    </citation>
    <scope>NUCLEOTIDE SEQUENCE [LARGE SCALE GENOMIC DNA]</scope>
    <source>
        <strain evidence="2 4">DSM 26588</strain>
    </source>
</reference>
<name>A0A0S2W4X5_9FIRM</name>
<reference evidence="1 3" key="1">
    <citation type="journal article" date="2015" name="Nat. Commun.">
        <title>Production of butyrate from lysine and the Amadori product fructoselysine by a human gut commensal.</title>
        <authorList>
            <person name="Bui T.P."/>
            <person name="Ritari J."/>
            <person name="Boeren S."/>
            <person name="de Waard P."/>
            <person name="Plugge C.M."/>
            <person name="de Vos W.M."/>
        </authorList>
    </citation>
    <scope>NUCLEOTIDE SEQUENCE [LARGE SCALE GENOMIC DNA]</scope>
    <source>
        <strain evidence="1 3">AF211</strain>
    </source>
</reference>
<dbReference type="OrthoDB" id="1862918at2"/>
<dbReference type="RefSeq" id="WP_033116435.1">
    <property type="nucleotide sequence ID" value="NZ_CALICV010000094.1"/>
</dbReference>
<dbReference type="AlphaFoldDB" id="A0A0S2W4X5"/>
<dbReference type="Proteomes" id="UP000245778">
    <property type="component" value="Unassembled WGS sequence"/>
</dbReference>
<accession>A0A0S2W4X5</accession>
<proteinExistence type="predicted"/>
<keyword evidence="3" id="KW-1185">Reference proteome</keyword>
<protein>
    <submittedName>
        <fullName evidence="1">Uncharacterized protein</fullName>
    </submittedName>
</protein>
<dbReference type="EMBL" id="QEKK01000004">
    <property type="protein sequence ID" value="PVY58542.1"/>
    <property type="molecule type" value="Genomic_DNA"/>
</dbReference>
<dbReference type="eggNOG" id="ENOG5033GHF">
    <property type="taxonomic scope" value="Bacteria"/>
</dbReference>
<dbReference type="GeneID" id="93228883"/>
<organism evidence="1 3">
    <name type="scientific">Intestinimonas butyriciproducens</name>
    <dbReference type="NCBI Taxonomy" id="1297617"/>
    <lineage>
        <taxon>Bacteria</taxon>
        <taxon>Bacillati</taxon>
        <taxon>Bacillota</taxon>
        <taxon>Clostridia</taxon>
        <taxon>Eubacteriales</taxon>
        <taxon>Intestinimonas</taxon>
    </lineage>
</organism>